<keyword evidence="1" id="KW-0732">Signal</keyword>
<evidence type="ECO:0000313" key="3">
    <source>
        <dbReference type="Proteomes" id="UP000053477"/>
    </source>
</evidence>
<dbReference type="Proteomes" id="UP000053477">
    <property type="component" value="Unassembled WGS sequence"/>
</dbReference>
<dbReference type="AlphaFoldDB" id="A0A0H2RW58"/>
<feature type="chain" id="PRO_5005201849" description="Hydrophobin" evidence="1">
    <location>
        <begin position="20"/>
        <end position="96"/>
    </location>
</feature>
<evidence type="ECO:0008006" key="4">
    <source>
        <dbReference type="Google" id="ProtNLM"/>
    </source>
</evidence>
<proteinExistence type="predicted"/>
<keyword evidence="3" id="KW-1185">Reference proteome</keyword>
<gene>
    <name evidence="2" type="ORF">SCHPADRAFT_353842</name>
</gene>
<evidence type="ECO:0000313" key="2">
    <source>
        <dbReference type="EMBL" id="KLO13668.1"/>
    </source>
</evidence>
<evidence type="ECO:0000256" key="1">
    <source>
        <dbReference type="SAM" id="SignalP"/>
    </source>
</evidence>
<dbReference type="InParanoid" id="A0A0H2RW58"/>
<feature type="signal peptide" evidence="1">
    <location>
        <begin position="1"/>
        <end position="19"/>
    </location>
</feature>
<organism evidence="2 3">
    <name type="scientific">Schizopora paradoxa</name>
    <dbReference type="NCBI Taxonomy" id="27342"/>
    <lineage>
        <taxon>Eukaryota</taxon>
        <taxon>Fungi</taxon>
        <taxon>Dikarya</taxon>
        <taxon>Basidiomycota</taxon>
        <taxon>Agaricomycotina</taxon>
        <taxon>Agaricomycetes</taxon>
        <taxon>Hymenochaetales</taxon>
        <taxon>Schizoporaceae</taxon>
        <taxon>Schizopora</taxon>
    </lineage>
</organism>
<accession>A0A0H2RW58</accession>
<name>A0A0H2RW58_9AGAM</name>
<sequence>MNQRTLVAFFCVAVSGVFAAPSPIDPNTAHIVAVNNNIACSSGSCAAGNSSVLETMNSDDMDAMSSSGTSMRFGSNVWSTSSLAVVTLGSLALSYL</sequence>
<dbReference type="EMBL" id="KQ085956">
    <property type="protein sequence ID" value="KLO13668.1"/>
    <property type="molecule type" value="Genomic_DNA"/>
</dbReference>
<protein>
    <recommendedName>
        <fullName evidence="4">Hydrophobin</fullName>
    </recommendedName>
</protein>
<reference evidence="2 3" key="1">
    <citation type="submission" date="2015-04" db="EMBL/GenBank/DDBJ databases">
        <title>Complete genome sequence of Schizopora paradoxa KUC8140, a cosmopolitan wood degrader in East Asia.</title>
        <authorList>
            <consortium name="DOE Joint Genome Institute"/>
            <person name="Min B."/>
            <person name="Park H."/>
            <person name="Jang Y."/>
            <person name="Kim J.-J."/>
            <person name="Kim K.H."/>
            <person name="Pangilinan J."/>
            <person name="Lipzen A."/>
            <person name="Riley R."/>
            <person name="Grigoriev I.V."/>
            <person name="Spatafora J.W."/>
            <person name="Choi I.-G."/>
        </authorList>
    </citation>
    <scope>NUCLEOTIDE SEQUENCE [LARGE SCALE GENOMIC DNA]</scope>
    <source>
        <strain evidence="2 3">KUC8140</strain>
    </source>
</reference>